<accession>A0ACC2IFT4</accession>
<reference evidence="1" key="1">
    <citation type="submission" date="2022-11" db="EMBL/GenBank/DDBJ databases">
        <title>Genome Sequence of Nemania bipapillata.</title>
        <authorList>
            <person name="Buettner E."/>
        </authorList>
    </citation>
    <scope>NUCLEOTIDE SEQUENCE</scope>
    <source>
        <strain evidence="1">CP14</strain>
    </source>
</reference>
<evidence type="ECO:0000313" key="2">
    <source>
        <dbReference type="Proteomes" id="UP001153334"/>
    </source>
</evidence>
<comment type="caution">
    <text evidence="1">The sequence shown here is derived from an EMBL/GenBank/DDBJ whole genome shotgun (WGS) entry which is preliminary data.</text>
</comment>
<dbReference type="Proteomes" id="UP001153334">
    <property type="component" value="Unassembled WGS sequence"/>
</dbReference>
<dbReference type="EMBL" id="JAPESX010001452">
    <property type="protein sequence ID" value="KAJ8114048.1"/>
    <property type="molecule type" value="Genomic_DNA"/>
</dbReference>
<protein>
    <submittedName>
        <fullName evidence="1">Uncharacterized protein</fullName>
    </submittedName>
</protein>
<sequence length="135" mass="14730">MVSSTIIAFAGLLSYLHLVSGVVVPNHLDSRQAACAPVPSAGKFPTWSQLPLQTTLPDPFLPLAYTTTDNAGGSASFAQDVMTGKGKNRIQTPEEWYRCRQPEILQMLQEYQCASPITTSAITTFTILIHHLARL</sequence>
<organism evidence="1 2">
    <name type="scientific">Nemania bipapillata</name>
    <dbReference type="NCBI Taxonomy" id="110536"/>
    <lineage>
        <taxon>Eukaryota</taxon>
        <taxon>Fungi</taxon>
        <taxon>Dikarya</taxon>
        <taxon>Ascomycota</taxon>
        <taxon>Pezizomycotina</taxon>
        <taxon>Sordariomycetes</taxon>
        <taxon>Xylariomycetidae</taxon>
        <taxon>Xylariales</taxon>
        <taxon>Xylariaceae</taxon>
        <taxon>Nemania</taxon>
    </lineage>
</organism>
<evidence type="ECO:0000313" key="1">
    <source>
        <dbReference type="EMBL" id="KAJ8114048.1"/>
    </source>
</evidence>
<name>A0ACC2IFT4_9PEZI</name>
<keyword evidence="2" id="KW-1185">Reference proteome</keyword>
<proteinExistence type="predicted"/>
<gene>
    <name evidence="1" type="ORF">ONZ43_g5001</name>
</gene>